<dbReference type="SUPFAM" id="SSF101307">
    <property type="entry name" value="YutG-like"/>
    <property type="match status" value="1"/>
</dbReference>
<dbReference type="KEGG" id="mema:MMAB1_1379"/>
<dbReference type="GO" id="GO:0006629">
    <property type="term" value="P:lipid metabolic process"/>
    <property type="evidence" value="ECO:0007669"/>
    <property type="project" value="InterPro"/>
</dbReference>
<feature type="domain" description="YutG/PgpA" evidence="1">
    <location>
        <begin position="63"/>
        <end position="155"/>
    </location>
</feature>
<gene>
    <name evidence="2" type="ORF">MMAB1_1379</name>
</gene>
<sequence>MHNPNTKIPAGLNFSIMFEIEHRLEEKGIARKDIIASAMELYVPHGIGPEEAVVRLDAKISKAFEDPNVSSLLLGAILLEDELYWQRKNSEIAEDPVFLLSDEIIGMAIAEVIGGTYARFEFTRYDQKKPGLLSKLGPFLDDAVAGLIAGCTSRLYSESM</sequence>
<evidence type="ECO:0000259" key="1">
    <source>
        <dbReference type="Pfam" id="PF04608"/>
    </source>
</evidence>
<name>A0A0X3BKE7_9EURY</name>
<dbReference type="Gene3D" id="1.10.3760.10">
    <property type="entry name" value="PgpA-like"/>
    <property type="match status" value="1"/>
</dbReference>
<evidence type="ECO:0000313" key="2">
    <source>
        <dbReference type="EMBL" id="CVK32592.1"/>
    </source>
</evidence>
<accession>A0A0X3BKE7</accession>
<reference evidence="2 3" key="1">
    <citation type="submission" date="2016-01" db="EMBL/GenBank/DDBJ databases">
        <authorList>
            <person name="Manzoor S."/>
        </authorList>
    </citation>
    <scope>NUCLEOTIDE SEQUENCE [LARGE SCALE GENOMIC DNA]</scope>
    <source>
        <strain evidence="2">Methanoculleus sp MAB1</strain>
    </source>
</reference>
<proteinExistence type="predicted"/>
<dbReference type="Pfam" id="PF04608">
    <property type="entry name" value="PgpA"/>
    <property type="match status" value="1"/>
</dbReference>
<organism evidence="2 3">
    <name type="scientific">Methanoculleus bourgensis</name>
    <dbReference type="NCBI Taxonomy" id="83986"/>
    <lineage>
        <taxon>Archaea</taxon>
        <taxon>Methanobacteriati</taxon>
        <taxon>Methanobacteriota</taxon>
        <taxon>Stenosarchaea group</taxon>
        <taxon>Methanomicrobia</taxon>
        <taxon>Methanomicrobiales</taxon>
        <taxon>Methanomicrobiaceae</taxon>
        <taxon>Methanoculleus</taxon>
    </lineage>
</organism>
<dbReference type="InterPro" id="IPR036681">
    <property type="entry name" value="PgpA-like_sf"/>
</dbReference>
<dbReference type="AlphaFoldDB" id="A0A0X3BKE7"/>
<dbReference type="GO" id="GO:0008962">
    <property type="term" value="F:phosphatidylglycerophosphatase activity"/>
    <property type="evidence" value="ECO:0007669"/>
    <property type="project" value="InterPro"/>
</dbReference>
<dbReference type="Proteomes" id="UP000069850">
    <property type="component" value="Chromosome 1"/>
</dbReference>
<dbReference type="InterPro" id="IPR007686">
    <property type="entry name" value="YutG/PgpA"/>
</dbReference>
<dbReference type="EMBL" id="LT158599">
    <property type="protein sequence ID" value="CVK32592.1"/>
    <property type="molecule type" value="Genomic_DNA"/>
</dbReference>
<protein>
    <recommendedName>
        <fullName evidence="1">YutG/PgpA domain-containing protein</fullName>
    </recommendedName>
</protein>
<evidence type="ECO:0000313" key="3">
    <source>
        <dbReference type="Proteomes" id="UP000069850"/>
    </source>
</evidence>